<dbReference type="Proteomes" id="UP001596512">
    <property type="component" value="Unassembled WGS sequence"/>
</dbReference>
<keyword evidence="2 5" id="KW-0812">Transmembrane</keyword>
<dbReference type="EMBL" id="JBHTEY010000004">
    <property type="protein sequence ID" value="MFC7613909.1"/>
    <property type="molecule type" value="Genomic_DNA"/>
</dbReference>
<evidence type="ECO:0000256" key="2">
    <source>
        <dbReference type="ARBA" id="ARBA00022692"/>
    </source>
</evidence>
<evidence type="ECO:0000256" key="4">
    <source>
        <dbReference type="ARBA" id="ARBA00023136"/>
    </source>
</evidence>
<gene>
    <name evidence="6" type="ORF">ACFQV2_10475</name>
</gene>
<organism evidence="6 7">
    <name type="scientific">Actinokineospora soli</name>
    <dbReference type="NCBI Taxonomy" id="1048753"/>
    <lineage>
        <taxon>Bacteria</taxon>
        <taxon>Bacillati</taxon>
        <taxon>Actinomycetota</taxon>
        <taxon>Actinomycetes</taxon>
        <taxon>Pseudonocardiales</taxon>
        <taxon>Pseudonocardiaceae</taxon>
        <taxon>Actinokineospora</taxon>
    </lineage>
</organism>
<evidence type="ECO:0000256" key="1">
    <source>
        <dbReference type="ARBA" id="ARBA00004141"/>
    </source>
</evidence>
<sequence>MDLALWIIAGVLAAAYVIGGAGKLLVPRERIAAFGRSAHWVNDFSPGAVKGIGALEVLGGLGLVLPALLDVAPVLVPVAAIGLALVMVGAAVVRTRRREFAYMAADLVYLALLCFLAWGRLGPESFA</sequence>
<evidence type="ECO:0000256" key="3">
    <source>
        <dbReference type="ARBA" id="ARBA00022989"/>
    </source>
</evidence>
<evidence type="ECO:0000313" key="6">
    <source>
        <dbReference type="EMBL" id="MFC7613909.1"/>
    </source>
</evidence>
<accession>A0ABW2TKI5</accession>
<protein>
    <submittedName>
        <fullName evidence="6">DoxX family protein</fullName>
    </submittedName>
</protein>
<feature type="transmembrane region" description="Helical" evidence="5">
    <location>
        <begin position="47"/>
        <end position="68"/>
    </location>
</feature>
<dbReference type="InterPro" id="IPR032808">
    <property type="entry name" value="DoxX"/>
</dbReference>
<feature type="transmembrane region" description="Helical" evidence="5">
    <location>
        <begin position="6"/>
        <end position="26"/>
    </location>
</feature>
<keyword evidence="7" id="KW-1185">Reference proteome</keyword>
<keyword evidence="4 5" id="KW-0472">Membrane</keyword>
<feature type="transmembrane region" description="Helical" evidence="5">
    <location>
        <begin position="74"/>
        <end position="93"/>
    </location>
</feature>
<evidence type="ECO:0000313" key="7">
    <source>
        <dbReference type="Proteomes" id="UP001596512"/>
    </source>
</evidence>
<reference evidence="7" key="1">
    <citation type="journal article" date="2019" name="Int. J. Syst. Evol. Microbiol.">
        <title>The Global Catalogue of Microorganisms (GCM) 10K type strain sequencing project: providing services to taxonomists for standard genome sequencing and annotation.</title>
        <authorList>
            <consortium name="The Broad Institute Genomics Platform"/>
            <consortium name="The Broad Institute Genome Sequencing Center for Infectious Disease"/>
            <person name="Wu L."/>
            <person name="Ma J."/>
        </authorList>
    </citation>
    <scope>NUCLEOTIDE SEQUENCE [LARGE SCALE GENOMIC DNA]</scope>
    <source>
        <strain evidence="7">JCM 17695</strain>
    </source>
</reference>
<comment type="caution">
    <text evidence="6">The sequence shown here is derived from an EMBL/GenBank/DDBJ whole genome shotgun (WGS) entry which is preliminary data.</text>
</comment>
<feature type="transmembrane region" description="Helical" evidence="5">
    <location>
        <begin position="100"/>
        <end position="121"/>
    </location>
</feature>
<proteinExistence type="predicted"/>
<keyword evidence="3 5" id="KW-1133">Transmembrane helix</keyword>
<dbReference type="Pfam" id="PF13564">
    <property type="entry name" value="DoxX_2"/>
    <property type="match status" value="1"/>
</dbReference>
<comment type="subcellular location">
    <subcellularLocation>
        <location evidence="1">Membrane</location>
        <topology evidence="1">Multi-pass membrane protein</topology>
    </subcellularLocation>
</comment>
<evidence type="ECO:0000256" key="5">
    <source>
        <dbReference type="SAM" id="Phobius"/>
    </source>
</evidence>
<name>A0ABW2TKI5_9PSEU</name>